<protein>
    <submittedName>
        <fullName evidence="2">Uncharacterized protein</fullName>
    </submittedName>
</protein>
<dbReference type="AlphaFoldDB" id="A0AAV7UQ07"/>
<evidence type="ECO:0000313" key="3">
    <source>
        <dbReference type="Proteomes" id="UP001066276"/>
    </source>
</evidence>
<evidence type="ECO:0000313" key="2">
    <source>
        <dbReference type="EMBL" id="KAJ1190741.1"/>
    </source>
</evidence>
<proteinExistence type="predicted"/>
<gene>
    <name evidence="2" type="ORF">NDU88_000063</name>
</gene>
<reference evidence="2" key="1">
    <citation type="journal article" date="2022" name="bioRxiv">
        <title>Sequencing and chromosome-scale assembly of the giantPleurodeles waltlgenome.</title>
        <authorList>
            <person name="Brown T."/>
            <person name="Elewa A."/>
            <person name="Iarovenko S."/>
            <person name="Subramanian E."/>
            <person name="Araus A.J."/>
            <person name="Petzold A."/>
            <person name="Susuki M."/>
            <person name="Suzuki K.-i.T."/>
            <person name="Hayashi T."/>
            <person name="Toyoda A."/>
            <person name="Oliveira C."/>
            <person name="Osipova E."/>
            <person name="Leigh N.D."/>
            <person name="Simon A."/>
            <person name="Yun M.H."/>
        </authorList>
    </citation>
    <scope>NUCLEOTIDE SEQUENCE</scope>
    <source>
        <strain evidence="2">20211129_DDA</strain>
        <tissue evidence="2">Liver</tissue>
    </source>
</reference>
<feature type="compositionally biased region" description="Acidic residues" evidence="1">
    <location>
        <begin position="28"/>
        <end position="44"/>
    </location>
</feature>
<comment type="caution">
    <text evidence="2">The sequence shown here is derived from an EMBL/GenBank/DDBJ whole genome shotgun (WGS) entry which is preliminary data.</text>
</comment>
<dbReference type="Proteomes" id="UP001066276">
    <property type="component" value="Chromosome 2_2"/>
</dbReference>
<keyword evidence="3" id="KW-1185">Reference proteome</keyword>
<organism evidence="2 3">
    <name type="scientific">Pleurodeles waltl</name>
    <name type="common">Iberian ribbed newt</name>
    <dbReference type="NCBI Taxonomy" id="8319"/>
    <lineage>
        <taxon>Eukaryota</taxon>
        <taxon>Metazoa</taxon>
        <taxon>Chordata</taxon>
        <taxon>Craniata</taxon>
        <taxon>Vertebrata</taxon>
        <taxon>Euteleostomi</taxon>
        <taxon>Amphibia</taxon>
        <taxon>Batrachia</taxon>
        <taxon>Caudata</taxon>
        <taxon>Salamandroidea</taxon>
        <taxon>Salamandridae</taxon>
        <taxon>Pleurodelinae</taxon>
        <taxon>Pleurodeles</taxon>
    </lineage>
</organism>
<sequence length="77" mass="8920">MLHNLASHHQVPFLQEDEAGDGHVEAVDLVDSEDEETEDEDEDNTSAIKQQYFQGCVYFEHGGMYHQWFSTFECPKQ</sequence>
<feature type="region of interest" description="Disordered" evidence="1">
    <location>
        <begin position="1"/>
        <end position="47"/>
    </location>
</feature>
<dbReference type="EMBL" id="JANPWB010000004">
    <property type="protein sequence ID" value="KAJ1190741.1"/>
    <property type="molecule type" value="Genomic_DNA"/>
</dbReference>
<name>A0AAV7UQ07_PLEWA</name>
<accession>A0AAV7UQ07</accession>
<evidence type="ECO:0000256" key="1">
    <source>
        <dbReference type="SAM" id="MobiDB-lite"/>
    </source>
</evidence>